<accession>A0A7S0WDN7</accession>
<evidence type="ECO:0000256" key="2">
    <source>
        <dbReference type="ARBA" id="ARBA00007200"/>
    </source>
</evidence>
<keyword evidence="5 8" id="KW-0472">Membrane</keyword>
<evidence type="ECO:0000259" key="10">
    <source>
        <dbReference type="Pfam" id="PF20519"/>
    </source>
</evidence>
<keyword evidence="3 8" id="KW-0812">Transmembrane</keyword>
<protein>
    <recommendedName>
        <fullName evidence="12">Polycystin cation channel PKD1/PKD2 domain-containing protein</fullName>
    </recommendedName>
</protein>
<dbReference type="EMBL" id="HBFN01035012">
    <property type="protein sequence ID" value="CAD8806668.1"/>
    <property type="molecule type" value="Transcribed_RNA"/>
</dbReference>
<feature type="domain" description="Polycystin" evidence="10">
    <location>
        <begin position="123"/>
        <end position="290"/>
    </location>
</feature>
<name>A0A7S0WDN7_9CRYP</name>
<dbReference type="Pfam" id="PF20519">
    <property type="entry name" value="Polycystin_dom"/>
    <property type="match status" value="1"/>
</dbReference>
<proteinExistence type="inferred from homology"/>
<dbReference type="Pfam" id="PF08016">
    <property type="entry name" value="PKD_channel"/>
    <property type="match status" value="1"/>
</dbReference>
<evidence type="ECO:0000256" key="1">
    <source>
        <dbReference type="ARBA" id="ARBA00004141"/>
    </source>
</evidence>
<keyword evidence="4 8" id="KW-1133">Transmembrane helix</keyword>
<evidence type="ECO:0000256" key="5">
    <source>
        <dbReference type="ARBA" id="ARBA00023136"/>
    </source>
</evidence>
<feature type="transmembrane region" description="Helical" evidence="8">
    <location>
        <begin position="341"/>
        <end position="361"/>
    </location>
</feature>
<evidence type="ECO:0000313" key="11">
    <source>
        <dbReference type="EMBL" id="CAD8806668.1"/>
    </source>
</evidence>
<evidence type="ECO:0008006" key="12">
    <source>
        <dbReference type="Google" id="ProtNLM"/>
    </source>
</evidence>
<feature type="transmembrane region" description="Helical" evidence="8">
    <location>
        <begin position="301"/>
        <end position="321"/>
    </location>
</feature>
<feature type="transmembrane region" description="Helical" evidence="8">
    <location>
        <begin position="428"/>
        <end position="456"/>
    </location>
</feature>
<reference evidence="11" key="1">
    <citation type="submission" date="2021-01" db="EMBL/GenBank/DDBJ databases">
        <authorList>
            <person name="Corre E."/>
            <person name="Pelletier E."/>
            <person name="Niang G."/>
            <person name="Scheremetjew M."/>
            <person name="Finn R."/>
            <person name="Kale V."/>
            <person name="Holt S."/>
            <person name="Cochrane G."/>
            <person name="Meng A."/>
            <person name="Brown T."/>
            <person name="Cohen L."/>
        </authorList>
    </citation>
    <scope>NUCLEOTIDE SEQUENCE</scope>
    <source>
        <strain evidence="11">CCMP443</strain>
    </source>
</reference>
<evidence type="ECO:0000256" key="3">
    <source>
        <dbReference type="ARBA" id="ARBA00022692"/>
    </source>
</evidence>
<dbReference type="PRINTS" id="PR01433">
    <property type="entry name" value="POLYCYSTIN2"/>
</dbReference>
<comment type="similarity">
    <text evidence="2">Belongs to the polycystin family.</text>
</comment>
<dbReference type="AlphaFoldDB" id="A0A7S0WDN7"/>
<feature type="transmembrane region" description="Helical" evidence="8">
    <location>
        <begin position="495"/>
        <end position="517"/>
    </location>
</feature>
<feature type="disulfide bond" evidence="7">
    <location>
        <begin position="151"/>
        <end position="169"/>
    </location>
</feature>
<dbReference type="PANTHER" id="PTHR10877">
    <property type="entry name" value="POLYCYSTIN FAMILY MEMBER"/>
    <property type="match status" value="1"/>
</dbReference>
<gene>
    <name evidence="11" type="ORF">HTEP1355_LOCUS20347</name>
</gene>
<dbReference type="InterPro" id="IPR003915">
    <property type="entry name" value="PKD_2"/>
</dbReference>
<evidence type="ECO:0000259" key="9">
    <source>
        <dbReference type="Pfam" id="PF08016"/>
    </source>
</evidence>
<dbReference type="SUPFAM" id="SSF81324">
    <property type="entry name" value="Voltage-gated potassium channels"/>
    <property type="match status" value="1"/>
</dbReference>
<sequence length="609" mass="69396">MAGEGYTATTATVSAIRKPTTKKNAKLAKQLAMLEANAENRFDIPGWLKEVGAYVVFLVAFSVLVFASRNNTAVVSYAAHWKDLVQHRSNGVTTPAKVENFLQEFLIEDIFREDYFIFDNYTAPGTSAYVRGSAIIGPVILRQVRVQPVACANAHESLKRRGLIDSVECYPTMSEGDEDTTYTKQLAQVPDGVRMYDFFSYSDEKVTKRKKIDGIFARYPAGGFVAKMTQDNGAEVLRQITSSSWIDPKTRALVVDIIAYSPQTDLFADVQVLFEYLPGGVVEHTVTVKGMFLDRYAFATLWQRFVVGLEFVVYAVVFWYLYDEVQEMKIQGRALYWSQGWNWVDWSNLIMFLLVLYYKVINYFAFGGMFQPEDAEDPEAIAQQIDALGNSLLVQDQINGFNGFVLWLKLFRYVSITRRMLRLSNVTVVIIYDVVSFCVLFFVVSYAFVIFGHLLFKSKVDNYQTAVDTAITLMRGVYGDIDLDETIEAVGTWGFLYFFFWLLVSKTLLLNVIIAILMEAYRSVLAQEKLSATKTVFEKIQDELRLQRAETGGDTVFFKFAKSWLDEDANANPQIQQDPMRKVKRRLGWQNEGDWVPYGAQPRRPDTPP</sequence>
<dbReference type="PANTHER" id="PTHR10877:SF183">
    <property type="entry name" value="AT14535P-RELATED"/>
    <property type="match status" value="1"/>
</dbReference>
<comment type="subcellular location">
    <subcellularLocation>
        <location evidence="1">Membrane</location>
        <topology evidence="1">Multi-pass membrane protein</topology>
    </subcellularLocation>
</comment>
<feature type="transmembrane region" description="Helical" evidence="8">
    <location>
        <begin position="51"/>
        <end position="67"/>
    </location>
</feature>
<dbReference type="GO" id="GO:0005509">
    <property type="term" value="F:calcium ion binding"/>
    <property type="evidence" value="ECO:0007669"/>
    <property type="project" value="InterPro"/>
</dbReference>
<evidence type="ECO:0000256" key="6">
    <source>
        <dbReference type="ARBA" id="ARBA00023180"/>
    </source>
</evidence>
<dbReference type="Gene3D" id="1.10.287.70">
    <property type="match status" value="1"/>
</dbReference>
<keyword evidence="6" id="KW-0325">Glycoprotein</keyword>
<evidence type="ECO:0000256" key="4">
    <source>
        <dbReference type="ARBA" id="ARBA00022989"/>
    </source>
</evidence>
<dbReference type="InterPro" id="IPR046791">
    <property type="entry name" value="Polycystin_dom"/>
</dbReference>
<evidence type="ECO:0000256" key="8">
    <source>
        <dbReference type="SAM" id="Phobius"/>
    </source>
</evidence>
<dbReference type="GO" id="GO:0016020">
    <property type="term" value="C:membrane"/>
    <property type="evidence" value="ECO:0007669"/>
    <property type="project" value="UniProtKB-SubCell"/>
</dbReference>
<evidence type="ECO:0000256" key="7">
    <source>
        <dbReference type="PIRSR" id="PIRSR603915-2"/>
    </source>
</evidence>
<dbReference type="InterPro" id="IPR013122">
    <property type="entry name" value="PKD1_2_channel"/>
</dbReference>
<feature type="domain" description="Polycystin cation channel PKD1/PKD2" evidence="9">
    <location>
        <begin position="298"/>
        <end position="524"/>
    </location>
</feature>
<organism evidence="11">
    <name type="scientific">Hemiselmis tepida</name>
    <dbReference type="NCBI Taxonomy" id="464990"/>
    <lineage>
        <taxon>Eukaryota</taxon>
        <taxon>Cryptophyceae</taxon>
        <taxon>Cryptomonadales</taxon>
        <taxon>Hemiselmidaceae</taxon>
        <taxon>Hemiselmis</taxon>
    </lineage>
</organism>
<dbReference type="InterPro" id="IPR051223">
    <property type="entry name" value="Polycystin"/>
</dbReference>